<comment type="subcellular location">
    <subcellularLocation>
        <location evidence="1 13">Cell membrane</location>
        <topology evidence="1 13">Multi-pass membrane protein</topology>
    </subcellularLocation>
</comment>
<protein>
    <recommendedName>
        <fullName evidence="13">Fluoride-specific ion channel FluC</fullName>
    </recommendedName>
</protein>
<evidence type="ECO:0000256" key="1">
    <source>
        <dbReference type="ARBA" id="ARBA00004651"/>
    </source>
</evidence>
<dbReference type="InterPro" id="IPR003691">
    <property type="entry name" value="FluC"/>
</dbReference>
<proteinExistence type="inferred from homology"/>
<evidence type="ECO:0000256" key="13">
    <source>
        <dbReference type="HAMAP-Rule" id="MF_00454"/>
    </source>
</evidence>
<comment type="catalytic activity">
    <reaction evidence="11">
        <text>fluoride(in) = fluoride(out)</text>
        <dbReference type="Rhea" id="RHEA:76159"/>
        <dbReference type="ChEBI" id="CHEBI:17051"/>
    </reaction>
    <physiologicalReaction direction="left-to-right" evidence="11">
        <dbReference type="Rhea" id="RHEA:76160"/>
    </physiologicalReaction>
</comment>
<evidence type="ECO:0000256" key="12">
    <source>
        <dbReference type="ARBA" id="ARBA00049940"/>
    </source>
</evidence>
<dbReference type="PANTHER" id="PTHR28259">
    <property type="entry name" value="FLUORIDE EXPORT PROTEIN 1-RELATED"/>
    <property type="match status" value="1"/>
</dbReference>
<keyword evidence="8 13" id="KW-0472">Membrane</keyword>
<feature type="binding site" evidence="13">
    <location>
        <position position="73"/>
    </location>
    <ligand>
        <name>Na(+)</name>
        <dbReference type="ChEBI" id="CHEBI:29101"/>
        <note>structural</note>
    </ligand>
</feature>
<dbReference type="RefSeq" id="WP_066169136.1">
    <property type="nucleotide sequence ID" value="NZ_CP136137.1"/>
</dbReference>
<reference evidence="14 15" key="1">
    <citation type="journal article" date="2023" name="Virus Evol.">
        <title>Computational host range prediction-The good, the bad, and the ugly.</title>
        <authorList>
            <person name="Howell A.A."/>
            <person name="Versoza C.J."/>
            <person name="Pfeifer S.P."/>
        </authorList>
    </citation>
    <scope>NUCLEOTIDE SEQUENCE [LARGE SCALE GENOMIC DNA]</scope>
    <source>
        <strain evidence="14 15">1610/1b</strain>
    </source>
</reference>
<dbReference type="EMBL" id="CP136137">
    <property type="protein sequence ID" value="WYY08508.1"/>
    <property type="molecule type" value="Genomic_DNA"/>
</dbReference>
<evidence type="ECO:0000256" key="7">
    <source>
        <dbReference type="ARBA" id="ARBA00023065"/>
    </source>
</evidence>
<keyword evidence="2 13" id="KW-0813">Transport</keyword>
<dbReference type="PANTHER" id="PTHR28259:SF16">
    <property type="entry name" value="FLUORIDE-SPECIFIC ION CHANNEL FLUC 2"/>
    <property type="match status" value="1"/>
</dbReference>
<accession>A0ABZ2U439</accession>
<sequence length="118" mass="12249">MIVLLTVVAGAAGAVARYQVDDAVRRRWPDVFPGPTFLINLTGALLIGFVAGLVMFAGASPDWSSVVGTGFCGGYTTFSTAVVEAIRLESRRGVIYSVGTLLGAVGACALGLWLGWLV</sequence>
<evidence type="ECO:0000313" key="15">
    <source>
        <dbReference type="Proteomes" id="UP001479933"/>
    </source>
</evidence>
<feature type="transmembrane region" description="Helical" evidence="13">
    <location>
        <begin position="37"/>
        <end position="57"/>
    </location>
</feature>
<feature type="transmembrane region" description="Helical" evidence="13">
    <location>
        <begin position="94"/>
        <end position="116"/>
    </location>
</feature>
<dbReference type="Pfam" id="PF02537">
    <property type="entry name" value="CRCB"/>
    <property type="match status" value="1"/>
</dbReference>
<evidence type="ECO:0000256" key="6">
    <source>
        <dbReference type="ARBA" id="ARBA00022989"/>
    </source>
</evidence>
<evidence type="ECO:0000256" key="3">
    <source>
        <dbReference type="ARBA" id="ARBA00022475"/>
    </source>
</evidence>
<dbReference type="HAMAP" id="MF_00454">
    <property type="entry name" value="FluC"/>
    <property type="match status" value="1"/>
</dbReference>
<evidence type="ECO:0000256" key="4">
    <source>
        <dbReference type="ARBA" id="ARBA00022692"/>
    </source>
</evidence>
<keyword evidence="5 13" id="KW-0479">Metal-binding</keyword>
<evidence type="ECO:0000313" key="14">
    <source>
        <dbReference type="EMBL" id="WYY08508.1"/>
    </source>
</evidence>
<comment type="activity regulation">
    <text evidence="13">Na(+) is not transported, but it plays an essential structural role and its presence is essential for fluoride channel function.</text>
</comment>
<feature type="binding site" evidence="13">
    <location>
        <position position="76"/>
    </location>
    <ligand>
        <name>Na(+)</name>
        <dbReference type="ChEBI" id="CHEBI:29101"/>
        <note>structural</note>
    </ligand>
</feature>
<keyword evidence="4 13" id="KW-0812">Transmembrane</keyword>
<dbReference type="Proteomes" id="UP001479933">
    <property type="component" value="Chromosome"/>
</dbReference>
<keyword evidence="9 13" id="KW-0407">Ion channel</keyword>
<comment type="function">
    <text evidence="12 13">Fluoride-specific ion channel. Important for reducing fluoride concentration in the cell, thus reducing its toxicity.</text>
</comment>
<evidence type="ECO:0000256" key="8">
    <source>
        <dbReference type="ARBA" id="ARBA00023136"/>
    </source>
</evidence>
<evidence type="ECO:0000256" key="5">
    <source>
        <dbReference type="ARBA" id="ARBA00022723"/>
    </source>
</evidence>
<keyword evidence="6 13" id="KW-1133">Transmembrane helix</keyword>
<evidence type="ECO:0000256" key="10">
    <source>
        <dbReference type="ARBA" id="ARBA00035120"/>
    </source>
</evidence>
<evidence type="ECO:0000256" key="9">
    <source>
        <dbReference type="ARBA" id="ARBA00023303"/>
    </source>
</evidence>
<keyword evidence="15" id="KW-1185">Reference proteome</keyword>
<organism evidence="14 15">
    <name type="scientific">Gordonia hydrophobica</name>
    <dbReference type="NCBI Taxonomy" id="40516"/>
    <lineage>
        <taxon>Bacteria</taxon>
        <taxon>Bacillati</taxon>
        <taxon>Actinomycetota</taxon>
        <taxon>Actinomycetes</taxon>
        <taxon>Mycobacteriales</taxon>
        <taxon>Gordoniaceae</taxon>
        <taxon>Gordonia</taxon>
    </lineage>
</organism>
<comment type="caution">
    <text evidence="13">Lacks conserved residue(s) required for the propagation of feature annotation.</text>
</comment>
<keyword evidence="13" id="KW-0915">Sodium</keyword>
<keyword evidence="7 13" id="KW-0406">Ion transport</keyword>
<keyword evidence="3 13" id="KW-1003">Cell membrane</keyword>
<evidence type="ECO:0000256" key="2">
    <source>
        <dbReference type="ARBA" id="ARBA00022448"/>
    </source>
</evidence>
<comment type="similarity">
    <text evidence="10 13">Belongs to the fluoride channel Fluc/FEX (TC 1.A.43) family.</text>
</comment>
<gene>
    <name evidence="13" type="primary">fluC</name>
    <name evidence="13" type="synonym">crcB</name>
    <name evidence="14" type="ORF">RVF87_05380</name>
</gene>
<name>A0ABZ2U439_9ACTN</name>
<evidence type="ECO:0000256" key="11">
    <source>
        <dbReference type="ARBA" id="ARBA00035585"/>
    </source>
</evidence>